<dbReference type="SUPFAM" id="SSF52540">
    <property type="entry name" value="P-loop containing nucleoside triphosphate hydrolases"/>
    <property type="match status" value="1"/>
</dbReference>
<proteinExistence type="predicted"/>
<reference evidence="1" key="1">
    <citation type="submission" date="2021-02" db="EMBL/GenBank/DDBJ databases">
        <authorList>
            <person name="Nowell W R."/>
        </authorList>
    </citation>
    <scope>NUCLEOTIDE SEQUENCE</scope>
</reference>
<dbReference type="EMBL" id="CAJOBC010068927">
    <property type="protein sequence ID" value="CAF4235870.1"/>
    <property type="molecule type" value="Genomic_DNA"/>
</dbReference>
<dbReference type="Proteomes" id="UP000663829">
    <property type="component" value="Unassembled WGS sequence"/>
</dbReference>
<dbReference type="EMBL" id="CAJNOQ010015314">
    <property type="protein sequence ID" value="CAF1359018.1"/>
    <property type="molecule type" value="Genomic_DNA"/>
</dbReference>
<evidence type="ECO:0000313" key="3">
    <source>
        <dbReference type="Proteomes" id="UP000663829"/>
    </source>
</evidence>
<comment type="caution">
    <text evidence="1">The sequence shown here is derived from an EMBL/GenBank/DDBJ whole genome shotgun (WGS) entry which is preliminary data.</text>
</comment>
<evidence type="ECO:0000313" key="1">
    <source>
        <dbReference type="EMBL" id="CAF1359018.1"/>
    </source>
</evidence>
<sequence length="333" mass="37914">RIEAATELTRIAPLISFNLCENQLSALTTTTTPIIGQLITKVLNIGGTGVNVVPLNNVDPPEILPNPSPRIPVAPLLRKQYVNLLVLGLTQSGKSSLLKSLLSIPTDSNSSGQRILFSLHKTTIDHLVIRACDFQGINHLKIKYEDILQHLLNNEISQLDRIIICFKYEENIQPDTHIYLFILLNYLKLIGLKGENIILALTFCDHFKSQNDIQEYVERMKINPLVGELFQYATKIIPIITKGNFNYRQMIIEQLSNENVQPVLLEKANNKNNSQETFLTFITDVLNEVRDEYHRITDDPNMSYTDEIWKKLQLLKGKENTFEFAAQINCLIS</sequence>
<gene>
    <name evidence="1" type="ORF">GPM918_LOCUS31285</name>
    <name evidence="2" type="ORF">SRO942_LOCUS31924</name>
</gene>
<name>A0A815I4M6_9BILA</name>
<accession>A0A815I4M6</accession>
<dbReference type="InterPro" id="IPR027417">
    <property type="entry name" value="P-loop_NTPase"/>
</dbReference>
<dbReference type="Proteomes" id="UP000681722">
    <property type="component" value="Unassembled WGS sequence"/>
</dbReference>
<keyword evidence="3" id="KW-1185">Reference proteome</keyword>
<protein>
    <submittedName>
        <fullName evidence="1">Uncharacterized protein</fullName>
    </submittedName>
</protein>
<feature type="non-terminal residue" evidence="1">
    <location>
        <position position="1"/>
    </location>
</feature>
<dbReference type="AlphaFoldDB" id="A0A815I4M6"/>
<evidence type="ECO:0000313" key="2">
    <source>
        <dbReference type="EMBL" id="CAF4235870.1"/>
    </source>
</evidence>
<dbReference type="Gene3D" id="3.40.50.300">
    <property type="entry name" value="P-loop containing nucleotide triphosphate hydrolases"/>
    <property type="match status" value="1"/>
</dbReference>
<organism evidence="1 3">
    <name type="scientific">Didymodactylos carnosus</name>
    <dbReference type="NCBI Taxonomy" id="1234261"/>
    <lineage>
        <taxon>Eukaryota</taxon>
        <taxon>Metazoa</taxon>
        <taxon>Spiralia</taxon>
        <taxon>Gnathifera</taxon>
        <taxon>Rotifera</taxon>
        <taxon>Eurotatoria</taxon>
        <taxon>Bdelloidea</taxon>
        <taxon>Philodinida</taxon>
        <taxon>Philodinidae</taxon>
        <taxon>Didymodactylos</taxon>
    </lineage>
</organism>